<reference evidence="1 2" key="1">
    <citation type="submission" date="2014-02" db="EMBL/GenBank/DDBJ databases">
        <title>Single nucleus genome sequencing reveals high similarity among nuclei of an endomycorrhizal fungus.</title>
        <authorList>
            <person name="Lin K."/>
            <person name="Geurts R."/>
            <person name="Zhang Z."/>
            <person name="Limpens E."/>
            <person name="Saunders D.G."/>
            <person name="Mu D."/>
            <person name="Pang E."/>
            <person name="Cao H."/>
            <person name="Cha H."/>
            <person name="Lin T."/>
            <person name="Zhou Q."/>
            <person name="Shang Y."/>
            <person name="Li Y."/>
            <person name="Ivanov S."/>
            <person name="Sharma T."/>
            <person name="Velzen R.V."/>
            <person name="Ruijter N.D."/>
            <person name="Aanen D.K."/>
            <person name="Win J."/>
            <person name="Kamoun S."/>
            <person name="Bisseling T."/>
            <person name="Huang S."/>
        </authorList>
    </citation>
    <scope>NUCLEOTIDE SEQUENCE [LARGE SCALE GENOMIC DNA]</scope>
    <source>
        <strain evidence="2">DAOM197198w</strain>
    </source>
</reference>
<dbReference type="HOGENOM" id="CLU_068941_0_0_1"/>
<comment type="caution">
    <text evidence="1">The sequence shown here is derived from an EMBL/GenBank/DDBJ whole genome shotgun (WGS) entry which is preliminary data.</text>
</comment>
<dbReference type="Proteomes" id="UP000022910">
    <property type="component" value="Unassembled WGS sequence"/>
</dbReference>
<gene>
    <name evidence="1" type="ORF">RirG_260330</name>
</gene>
<name>A0A015ICP8_RHIIW</name>
<evidence type="ECO:0000313" key="2">
    <source>
        <dbReference type="Proteomes" id="UP000022910"/>
    </source>
</evidence>
<keyword evidence="2" id="KW-1185">Reference proteome</keyword>
<protein>
    <recommendedName>
        <fullName evidence="3">Ion transport domain-containing protein</fullName>
    </recommendedName>
</protein>
<dbReference type="OrthoDB" id="2438101at2759"/>
<dbReference type="EMBL" id="JEMT01029643">
    <property type="protein sequence ID" value="EXX51615.1"/>
    <property type="molecule type" value="Genomic_DNA"/>
</dbReference>
<dbReference type="AlphaFoldDB" id="A0A015ICP8"/>
<proteinExistence type="predicted"/>
<evidence type="ECO:0000313" key="1">
    <source>
        <dbReference type="EMBL" id="EXX51615.1"/>
    </source>
</evidence>
<sequence>MAFAHAFFLLLSNPDLDTIKQKTNGFSVVNTTTHEPIDMEMDSQFDPSSASDNPFSNFLSSVEATYFWINGVWPQRDDWNYWAIEVLSLLGSVFIVTILQNMLIAFMGGVYEEAAEKGRDALLRYRATLISDYEALEDIRFWPPEPDPQFIFYVGHSKSVEEWTEDRKQFKGCMYQKYENKASYKRYKFQEDPNDKYSLLKYEMDKKDTNSSISSITGDGNIVSGSSLPLDETFKDFQRTVNDKLVNMDQNINQITDIQNTINSMQELFTVFMKKLDNIESKQSK</sequence>
<accession>A0A015ICP8</accession>
<evidence type="ECO:0008006" key="3">
    <source>
        <dbReference type="Google" id="ProtNLM"/>
    </source>
</evidence>
<organism evidence="1 2">
    <name type="scientific">Rhizophagus irregularis (strain DAOM 197198w)</name>
    <name type="common">Glomus intraradices</name>
    <dbReference type="NCBI Taxonomy" id="1432141"/>
    <lineage>
        <taxon>Eukaryota</taxon>
        <taxon>Fungi</taxon>
        <taxon>Fungi incertae sedis</taxon>
        <taxon>Mucoromycota</taxon>
        <taxon>Glomeromycotina</taxon>
        <taxon>Glomeromycetes</taxon>
        <taxon>Glomerales</taxon>
        <taxon>Glomeraceae</taxon>
        <taxon>Rhizophagus</taxon>
    </lineage>
</organism>